<evidence type="ECO:0000313" key="1">
    <source>
        <dbReference type="EMBL" id="WAG61970.1"/>
    </source>
</evidence>
<dbReference type="RefSeq" id="WP_216121325.1">
    <property type="nucleotide sequence ID" value="NZ_CP086239.1"/>
</dbReference>
<accession>A0AA47I8D8</accession>
<name>A0AA47I8D8_9CLOT</name>
<proteinExistence type="predicted"/>
<protein>
    <submittedName>
        <fullName evidence="1">Uncharacterized protein</fullName>
    </submittedName>
</protein>
<evidence type="ECO:0000313" key="2">
    <source>
        <dbReference type="Proteomes" id="UP001164733"/>
    </source>
</evidence>
<dbReference type="AlphaFoldDB" id="A0AA47I8D8"/>
<gene>
    <name evidence="1" type="ORF">LL038_06920</name>
</gene>
<dbReference type="EMBL" id="CP086239">
    <property type="protein sequence ID" value="WAG61970.1"/>
    <property type="molecule type" value="Genomic_DNA"/>
</dbReference>
<sequence>MIIDFESKENIEEKNVIKEINTFNKLMINTFNKLMINTIKAKEREFEFKGHNYIVCSDGVCVQTLINERVLYRIFIEEYKNNNFINDKVANFI</sequence>
<dbReference type="Proteomes" id="UP001164733">
    <property type="component" value="Chromosome"/>
</dbReference>
<reference evidence="1" key="1">
    <citation type="submission" date="2021-11" db="EMBL/GenBank/DDBJ databases">
        <title>Clostridia strains as spoilage organisms.</title>
        <authorList>
            <person name="Wambui J."/>
            <person name="Stevens M.J.A."/>
            <person name="Stephan R."/>
        </authorList>
    </citation>
    <scope>NUCLEOTIDE SEQUENCE</scope>
    <source>
        <strain evidence="1">CF009</strain>
    </source>
</reference>
<organism evidence="1 2">
    <name type="scientific">Clostridium estertheticum</name>
    <dbReference type="NCBI Taxonomy" id="238834"/>
    <lineage>
        <taxon>Bacteria</taxon>
        <taxon>Bacillati</taxon>
        <taxon>Bacillota</taxon>
        <taxon>Clostridia</taxon>
        <taxon>Eubacteriales</taxon>
        <taxon>Clostridiaceae</taxon>
        <taxon>Clostridium</taxon>
    </lineage>
</organism>